<dbReference type="GO" id="GO:0016747">
    <property type="term" value="F:acyltransferase activity, transferring groups other than amino-acyl groups"/>
    <property type="evidence" value="ECO:0007669"/>
    <property type="project" value="UniProtKB-ARBA"/>
</dbReference>
<reference evidence="3 4" key="1">
    <citation type="journal article" date="2020" name="Mol. Biol. Evol.">
        <title>Distinct Expression and Methylation Patterns for Genes with Different Fates following a Single Whole-Genome Duplication in Flowering Plants.</title>
        <authorList>
            <person name="Shi T."/>
            <person name="Rahmani R.S."/>
            <person name="Gugger P.F."/>
            <person name="Wang M."/>
            <person name="Li H."/>
            <person name="Zhang Y."/>
            <person name="Li Z."/>
            <person name="Wang Q."/>
            <person name="Van de Peer Y."/>
            <person name="Marchal K."/>
            <person name="Chen J."/>
        </authorList>
    </citation>
    <scope>NUCLEOTIDE SEQUENCE [LARGE SCALE GENOMIC DNA]</scope>
    <source>
        <tissue evidence="3">Leaf</tissue>
    </source>
</reference>
<keyword evidence="2" id="KW-0012">Acyltransferase</keyword>
<evidence type="ECO:0000313" key="3">
    <source>
        <dbReference type="EMBL" id="DAD22490.1"/>
    </source>
</evidence>
<accession>A0A822XPX1</accession>
<dbReference type="Gene3D" id="3.30.559.10">
    <property type="entry name" value="Chloramphenicol acetyltransferase-like domain"/>
    <property type="match status" value="2"/>
</dbReference>
<protein>
    <recommendedName>
        <fullName evidence="5">Phenolic glucoside malonyltransferase 1-like</fullName>
    </recommendedName>
</protein>
<name>A0A822XPX1_NELNU</name>
<dbReference type="Proteomes" id="UP000607653">
    <property type="component" value="Unassembled WGS sequence"/>
</dbReference>
<evidence type="ECO:0000313" key="4">
    <source>
        <dbReference type="Proteomes" id="UP000607653"/>
    </source>
</evidence>
<keyword evidence="4" id="KW-1185">Reference proteome</keyword>
<evidence type="ECO:0000256" key="2">
    <source>
        <dbReference type="ARBA" id="ARBA00023315"/>
    </source>
</evidence>
<sequence>MLQRGQITNNKDEAHCHALLASMEKKSLQLTFFDVMYLYYRCPSRIFFYEFPHPITLFMESIIPNLKNSLSLTLQHFYFLAGNLMWVPPTTEPEIRFVSGDSVSFTIAESTDNFSDLCGDHPRDESQFDPLIPQLPSLFDSNVVPLLALQVTFFPNSGFSIGITSSHVVSDGRSLCHFIRSWATACRLGGDSSACSELLPFYERTVIDDPEGYLKTILLKEMENYTSKMTSNISDDSQPSFEVPTESIVVRATFVVSRVKIDQLKQWILARHGKNENQIVPLSSLRLSAFVVTCAITWVCLIKAGVIVDSPGKEMEHFLFSVDCRDRLRNPPVPATYFGNCVALGFADAKKTDLEGDNAIVVAAKMIADAVKRMEYGVLRDAERWISDLSSRLPEGFVTVTGSPKFGVYEMDFGWGKPKKFEMLRMGEGQISLFDSRDGEGAVEVGLALPKAKMEAFTTFFADYLKLCNS</sequence>
<evidence type="ECO:0008006" key="5">
    <source>
        <dbReference type="Google" id="ProtNLM"/>
    </source>
</evidence>
<dbReference type="InterPro" id="IPR051504">
    <property type="entry name" value="Plant_metabolite_acyltrans"/>
</dbReference>
<dbReference type="AlphaFoldDB" id="A0A822XPX1"/>
<organism evidence="3 4">
    <name type="scientific">Nelumbo nucifera</name>
    <name type="common">Sacred lotus</name>
    <dbReference type="NCBI Taxonomy" id="4432"/>
    <lineage>
        <taxon>Eukaryota</taxon>
        <taxon>Viridiplantae</taxon>
        <taxon>Streptophyta</taxon>
        <taxon>Embryophyta</taxon>
        <taxon>Tracheophyta</taxon>
        <taxon>Spermatophyta</taxon>
        <taxon>Magnoliopsida</taxon>
        <taxon>Proteales</taxon>
        <taxon>Nelumbonaceae</taxon>
        <taxon>Nelumbo</taxon>
    </lineage>
</organism>
<comment type="caution">
    <text evidence="3">The sequence shown here is derived from an EMBL/GenBank/DDBJ whole genome shotgun (WGS) entry which is preliminary data.</text>
</comment>
<evidence type="ECO:0000256" key="1">
    <source>
        <dbReference type="ARBA" id="ARBA00022679"/>
    </source>
</evidence>
<dbReference type="EMBL" id="DUZY01000001">
    <property type="protein sequence ID" value="DAD22490.1"/>
    <property type="molecule type" value="Genomic_DNA"/>
</dbReference>
<dbReference type="InterPro" id="IPR023213">
    <property type="entry name" value="CAT-like_dom_sf"/>
</dbReference>
<keyword evidence="1" id="KW-0808">Transferase</keyword>
<dbReference type="Pfam" id="PF02458">
    <property type="entry name" value="Transferase"/>
    <property type="match status" value="1"/>
</dbReference>
<dbReference type="PANTHER" id="PTHR31625">
    <property type="match status" value="1"/>
</dbReference>
<proteinExistence type="predicted"/>
<gene>
    <name evidence="3" type="ORF">HUJ06_023953</name>
</gene>